<protein>
    <recommendedName>
        <fullName evidence="3">F-box domain-containing protein</fullName>
    </recommendedName>
</protein>
<evidence type="ECO:0000313" key="1">
    <source>
        <dbReference type="EMBL" id="PPJ52848.1"/>
    </source>
</evidence>
<dbReference type="Proteomes" id="UP000237631">
    <property type="component" value="Unassembled WGS sequence"/>
</dbReference>
<organism evidence="1 2">
    <name type="scientific">Cercospora berteroae</name>
    <dbReference type="NCBI Taxonomy" id="357750"/>
    <lineage>
        <taxon>Eukaryota</taxon>
        <taxon>Fungi</taxon>
        <taxon>Dikarya</taxon>
        <taxon>Ascomycota</taxon>
        <taxon>Pezizomycotina</taxon>
        <taxon>Dothideomycetes</taxon>
        <taxon>Dothideomycetidae</taxon>
        <taxon>Mycosphaerellales</taxon>
        <taxon>Mycosphaerellaceae</taxon>
        <taxon>Cercospora</taxon>
    </lineage>
</organism>
<dbReference type="CDD" id="cd09917">
    <property type="entry name" value="F-box_SF"/>
    <property type="match status" value="1"/>
</dbReference>
<dbReference type="SUPFAM" id="SSF81383">
    <property type="entry name" value="F-box domain"/>
    <property type="match status" value="1"/>
</dbReference>
<dbReference type="AlphaFoldDB" id="A0A2S6BZE3"/>
<dbReference type="OrthoDB" id="3945550at2759"/>
<evidence type="ECO:0000313" key="2">
    <source>
        <dbReference type="Proteomes" id="UP000237631"/>
    </source>
</evidence>
<name>A0A2S6BZE3_9PEZI</name>
<keyword evidence="2" id="KW-1185">Reference proteome</keyword>
<comment type="caution">
    <text evidence="1">The sequence shown here is derived from an EMBL/GenBank/DDBJ whole genome shotgun (WGS) entry which is preliminary data.</text>
</comment>
<accession>A0A2S6BZE3</accession>
<evidence type="ECO:0008006" key="3">
    <source>
        <dbReference type="Google" id="ProtNLM"/>
    </source>
</evidence>
<proteinExistence type="predicted"/>
<dbReference type="EMBL" id="PNEN01001651">
    <property type="protein sequence ID" value="PPJ52848.1"/>
    <property type="molecule type" value="Genomic_DNA"/>
</dbReference>
<gene>
    <name evidence="1" type="ORF">CBER1_11262</name>
</gene>
<reference evidence="2" key="1">
    <citation type="journal article" date="2017" name="bioRxiv">
        <title>Conservation of a gene cluster reveals novel cercosporin biosynthetic mechanisms and extends production to the genus Colletotrichum.</title>
        <authorList>
            <person name="de Jonge R."/>
            <person name="Ebert M.K."/>
            <person name="Huitt-Roehl C.R."/>
            <person name="Pal P."/>
            <person name="Suttle J.C."/>
            <person name="Spanner R.E."/>
            <person name="Neubauer J.D."/>
            <person name="Jurick W.M.II."/>
            <person name="Stott K.A."/>
            <person name="Secor G.A."/>
            <person name="Thomma B.P.H.J."/>
            <person name="Van de Peer Y."/>
            <person name="Townsend C.A."/>
            <person name="Bolton M.D."/>
        </authorList>
    </citation>
    <scope>NUCLEOTIDE SEQUENCE [LARGE SCALE GENOMIC DNA]</scope>
    <source>
        <strain evidence="2">CBS538.71</strain>
    </source>
</reference>
<dbReference type="InterPro" id="IPR036047">
    <property type="entry name" value="F-box-like_dom_sf"/>
</dbReference>
<sequence>MAASHLSVEILLEICECLGRIHPASIEYFALVCKEWAAVARKFQYRSISIPLRSGHGLKRHVEKCTKALKDIDAFKYVGRLEVTALPRAPNEVHPEGRRRIWRRATFEDFGESLYDSVDPHISHSMGVKLWAQRGLTFIPPEELCQPVVELIHQLPVLADLSWGCFRPD</sequence>